<dbReference type="Proteomes" id="UP000770717">
    <property type="component" value="Unassembled WGS sequence"/>
</dbReference>
<protein>
    <submittedName>
        <fullName evidence="2">Uncharacterized protein</fullName>
    </submittedName>
</protein>
<dbReference type="EMBL" id="WNTK01000001">
    <property type="protein sequence ID" value="KAG9493222.1"/>
    <property type="molecule type" value="Genomic_DNA"/>
</dbReference>
<reference evidence="2" key="1">
    <citation type="thesis" date="2020" institute="ProQuest LLC" country="789 East Eisenhower Parkway, Ann Arbor, MI, USA">
        <title>Comparative Genomics and Chromosome Evolution.</title>
        <authorList>
            <person name="Mudd A.B."/>
        </authorList>
    </citation>
    <scope>NUCLEOTIDE SEQUENCE</scope>
    <source>
        <strain evidence="2">HN-11 Male</strain>
        <tissue evidence="2">Kidney and liver</tissue>
    </source>
</reference>
<evidence type="ECO:0000313" key="3">
    <source>
        <dbReference type="Proteomes" id="UP000770717"/>
    </source>
</evidence>
<keyword evidence="3" id="KW-1185">Reference proteome</keyword>
<feature type="transmembrane region" description="Helical" evidence="1">
    <location>
        <begin position="16"/>
        <end position="35"/>
    </location>
</feature>
<keyword evidence="1" id="KW-1133">Transmembrane helix</keyword>
<sequence>MLFLGVCQLRVRYSPLYWGFLYLCYWCNLTIWRDISYLFMQGSYPPFAFFALSEMYHFHLMILCSWACPIRLDFGLDNTQLMMGICGLRRTMCPVVNCSVSTRAQ</sequence>
<evidence type="ECO:0000313" key="2">
    <source>
        <dbReference type="EMBL" id="KAG9493222.1"/>
    </source>
</evidence>
<keyword evidence="1" id="KW-0472">Membrane</keyword>
<comment type="caution">
    <text evidence="2">The sequence shown here is derived from an EMBL/GenBank/DDBJ whole genome shotgun (WGS) entry which is preliminary data.</text>
</comment>
<feature type="transmembrane region" description="Helical" evidence="1">
    <location>
        <begin position="55"/>
        <end position="74"/>
    </location>
</feature>
<dbReference type="AlphaFoldDB" id="A0A8J6KHI0"/>
<accession>A0A8J6KHI0</accession>
<gene>
    <name evidence="2" type="ORF">GDO78_001242</name>
</gene>
<keyword evidence="1" id="KW-0812">Transmembrane</keyword>
<evidence type="ECO:0000256" key="1">
    <source>
        <dbReference type="SAM" id="Phobius"/>
    </source>
</evidence>
<proteinExistence type="predicted"/>
<name>A0A8J6KHI0_ELECQ</name>
<organism evidence="2 3">
    <name type="scientific">Eleutherodactylus coqui</name>
    <name type="common">Puerto Rican coqui</name>
    <dbReference type="NCBI Taxonomy" id="57060"/>
    <lineage>
        <taxon>Eukaryota</taxon>
        <taxon>Metazoa</taxon>
        <taxon>Chordata</taxon>
        <taxon>Craniata</taxon>
        <taxon>Vertebrata</taxon>
        <taxon>Euteleostomi</taxon>
        <taxon>Amphibia</taxon>
        <taxon>Batrachia</taxon>
        <taxon>Anura</taxon>
        <taxon>Neobatrachia</taxon>
        <taxon>Hyloidea</taxon>
        <taxon>Eleutherodactylidae</taxon>
        <taxon>Eleutherodactylinae</taxon>
        <taxon>Eleutherodactylus</taxon>
        <taxon>Eleutherodactylus</taxon>
    </lineage>
</organism>